<dbReference type="OrthoDB" id="6079484at2759"/>
<organism evidence="1 2">
    <name type="scientific">Microthyrium microscopicum</name>
    <dbReference type="NCBI Taxonomy" id="703497"/>
    <lineage>
        <taxon>Eukaryota</taxon>
        <taxon>Fungi</taxon>
        <taxon>Dikarya</taxon>
        <taxon>Ascomycota</taxon>
        <taxon>Pezizomycotina</taxon>
        <taxon>Dothideomycetes</taxon>
        <taxon>Dothideomycetes incertae sedis</taxon>
        <taxon>Microthyriales</taxon>
        <taxon>Microthyriaceae</taxon>
        <taxon>Microthyrium</taxon>
    </lineage>
</organism>
<evidence type="ECO:0000313" key="1">
    <source>
        <dbReference type="EMBL" id="KAF2666788.1"/>
    </source>
</evidence>
<proteinExistence type="predicted"/>
<sequence>MSLLLETVPAFGDTWIECLGDVSRYRMAIEEDDPRDRQTWSNVAKYWYPKAADRIPDNARARRLHHSLFMIARADALQQAFVYSEVDRCFQARNSLLCLPREGDHRPSILKRPQPKGLPIQFHSTTKHTVIMTKYDTGTAANHMTLAQATELGLHVDSNPNINCRFKLANGKIIESIGQTSTEVSFANGPNQAGRMTCHFNVFKSLAVPVLIGKKFLEATKTLSKYRSRLVDLPRRMLRSLRVCAVGDVENEVVCVINGIEVRASADTGSEIPLMRGDYARSRGIYSPHGVEEIQFADGSIGYTSGTANVTISMEHESGNSSIDLRTTFHIFEDLSMNVLLDEYLVDQLEIFQLKAHRFLAGIERLFESLCPVIWLRSVEKTILDIPDRLSRLAGGLRDRMGFANGNQILPQSNHNIAPEITEMELIHQLNALNQQESTSRAAFQQQISNLPPDMQSMATQAEHTRRANFKMKRNDMIRSVQAIEITLLKRLNMLDQQETASRAASDQSIGNLTAGLQAAARQAEMTRQADYDQKRNDLINSIQVLQLSQSSIPGLIDP</sequence>
<dbReference type="SUPFAM" id="SSF48452">
    <property type="entry name" value="TPR-like"/>
    <property type="match status" value="1"/>
</dbReference>
<dbReference type="EMBL" id="MU004238">
    <property type="protein sequence ID" value="KAF2666788.1"/>
    <property type="molecule type" value="Genomic_DNA"/>
</dbReference>
<protein>
    <submittedName>
        <fullName evidence="1">Uncharacterized protein</fullName>
    </submittedName>
</protein>
<accession>A0A6A6U6T1</accession>
<gene>
    <name evidence="1" type="ORF">BT63DRAFT_457743</name>
</gene>
<evidence type="ECO:0000313" key="2">
    <source>
        <dbReference type="Proteomes" id="UP000799302"/>
    </source>
</evidence>
<reference evidence="1" key="1">
    <citation type="journal article" date="2020" name="Stud. Mycol.">
        <title>101 Dothideomycetes genomes: a test case for predicting lifestyles and emergence of pathogens.</title>
        <authorList>
            <person name="Haridas S."/>
            <person name="Albert R."/>
            <person name="Binder M."/>
            <person name="Bloem J."/>
            <person name="Labutti K."/>
            <person name="Salamov A."/>
            <person name="Andreopoulos B."/>
            <person name="Baker S."/>
            <person name="Barry K."/>
            <person name="Bills G."/>
            <person name="Bluhm B."/>
            <person name="Cannon C."/>
            <person name="Castanera R."/>
            <person name="Culley D."/>
            <person name="Daum C."/>
            <person name="Ezra D."/>
            <person name="Gonzalez J."/>
            <person name="Henrissat B."/>
            <person name="Kuo A."/>
            <person name="Liang C."/>
            <person name="Lipzen A."/>
            <person name="Lutzoni F."/>
            <person name="Magnuson J."/>
            <person name="Mondo S."/>
            <person name="Nolan M."/>
            <person name="Ohm R."/>
            <person name="Pangilinan J."/>
            <person name="Park H.-J."/>
            <person name="Ramirez L."/>
            <person name="Alfaro M."/>
            <person name="Sun H."/>
            <person name="Tritt A."/>
            <person name="Yoshinaga Y."/>
            <person name="Zwiers L.-H."/>
            <person name="Turgeon B."/>
            <person name="Goodwin S."/>
            <person name="Spatafora J."/>
            <person name="Crous P."/>
            <person name="Grigoriev I."/>
        </authorList>
    </citation>
    <scope>NUCLEOTIDE SEQUENCE</scope>
    <source>
        <strain evidence="1">CBS 115976</strain>
    </source>
</reference>
<dbReference type="InterPro" id="IPR011990">
    <property type="entry name" value="TPR-like_helical_dom_sf"/>
</dbReference>
<dbReference type="AlphaFoldDB" id="A0A6A6U6T1"/>
<dbReference type="CDD" id="cd00303">
    <property type="entry name" value="retropepsin_like"/>
    <property type="match status" value="1"/>
</dbReference>
<dbReference type="Gene3D" id="2.40.70.10">
    <property type="entry name" value="Acid Proteases"/>
    <property type="match status" value="1"/>
</dbReference>
<keyword evidence="2" id="KW-1185">Reference proteome</keyword>
<name>A0A6A6U6T1_9PEZI</name>
<dbReference type="InterPro" id="IPR021109">
    <property type="entry name" value="Peptidase_aspartic_dom_sf"/>
</dbReference>
<dbReference type="Proteomes" id="UP000799302">
    <property type="component" value="Unassembled WGS sequence"/>
</dbReference>